<proteinExistence type="predicted"/>
<sequence>MSETFGELLRAHRVAAGLSMGQLAKLIHYSKGYLSKIENDLKPPSPTVARLCDGVLDVGGRLVEAAVRSASPPPDGRALGRRQVLVAGTVLGVGALTGGGQRPVPDEQVIAGMRTSFEQLRALGLRTSPQLVLEPLKALQHTVHDLARENAGAVGTRLLRLAARIAEHTGWMCQEAGDEHGALWWTRHASELARAAGDPDIASYAFVREAGVALYRQDAAATIGLAQQAQWIGSASSRVLALAARREAQGHALAGDRGAAERAFDLAARRMADAGQDSAYPVLGSSAPDPLELARGWALADLGLNARSAEVLDRVLASVPATSRRTRARFGTRRALAHALSGEVDESCRSLGHVLDDVAHVDSATVRADLRQLARTLGRWHNHGAVREIYPDLKRLLAHR</sequence>
<dbReference type="Proteomes" id="UP000199623">
    <property type="component" value="Unassembled WGS sequence"/>
</dbReference>
<dbReference type="InterPro" id="IPR001387">
    <property type="entry name" value="Cro/C1-type_HTH"/>
</dbReference>
<dbReference type="PROSITE" id="PS50943">
    <property type="entry name" value="HTH_CROC1"/>
    <property type="match status" value="1"/>
</dbReference>
<dbReference type="CDD" id="cd00093">
    <property type="entry name" value="HTH_XRE"/>
    <property type="match status" value="1"/>
</dbReference>
<organism evidence="2 3">
    <name type="scientific">Lentzea fradiae</name>
    <dbReference type="NCBI Taxonomy" id="200378"/>
    <lineage>
        <taxon>Bacteria</taxon>
        <taxon>Bacillati</taxon>
        <taxon>Actinomycetota</taxon>
        <taxon>Actinomycetes</taxon>
        <taxon>Pseudonocardiales</taxon>
        <taxon>Pseudonocardiaceae</taxon>
        <taxon>Lentzea</taxon>
    </lineage>
</organism>
<name>A0A1G8A8C1_9PSEU</name>
<dbReference type="SMART" id="SM00530">
    <property type="entry name" value="HTH_XRE"/>
    <property type="match status" value="1"/>
</dbReference>
<evidence type="ECO:0000259" key="1">
    <source>
        <dbReference type="PROSITE" id="PS50943"/>
    </source>
</evidence>
<evidence type="ECO:0000313" key="2">
    <source>
        <dbReference type="EMBL" id="SDH17101.1"/>
    </source>
</evidence>
<reference evidence="3" key="1">
    <citation type="submission" date="2016-10" db="EMBL/GenBank/DDBJ databases">
        <authorList>
            <person name="Varghese N."/>
            <person name="Submissions S."/>
        </authorList>
    </citation>
    <scope>NUCLEOTIDE SEQUENCE [LARGE SCALE GENOMIC DNA]</scope>
    <source>
        <strain evidence="3">CGMCC 4.3506</strain>
    </source>
</reference>
<evidence type="ECO:0000313" key="3">
    <source>
        <dbReference type="Proteomes" id="UP000199623"/>
    </source>
</evidence>
<dbReference type="SUPFAM" id="SSF47413">
    <property type="entry name" value="lambda repressor-like DNA-binding domains"/>
    <property type="match status" value="1"/>
</dbReference>
<dbReference type="RefSeq" id="WP_090057098.1">
    <property type="nucleotide sequence ID" value="NZ_FNCC01000017.1"/>
</dbReference>
<dbReference type="GO" id="GO:0003677">
    <property type="term" value="F:DNA binding"/>
    <property type="evidence" value="ECO:0007669"/>
    <property type="project" value="InterPro"/>
</dbReference>
<dbReference type="Pfam" id="PF13560">
    <property type="entry name" value="HTH_31"/>
    <property type="match status" value="1"/>
</dbReference>
<dbReference type="OrthoDB" id="5184419at2"/>
<feature type="domain" description="HTH cro/C1-type" evidence="1">
    <location>
        <begin position="9"/>
        <end position="62"/>
    </location>
</feature>
<dbReference type="InterPro" id="IPR010982">
    <property type="entry name" value="Lambda_DNA-bd_dom_sf"/>
</dbReference>
<accession>A0A1G8A8C1</accession>
<dbReference type="EMBL" id="FNCC01000017">
    <property type="protein sequence ID" value="SDH17101.1"/>
    <property type="molecule type" value="Genomic_DNA"/>
</dbReference>
<keyword evidence="3" id="KW-1185">Reference proteome</keyword>
<gene>
    <name evidence="2" type="ORF">SAMN05216553_11743</name>
</gene>
<protein>
    <submittedName>
        <fullName evidence="2">Helix-turn-helix domain-containing protein</fullName>
    </submittedName>
</protein>
<dbReference type="AlphaFoldDB" id="A0A1G8A8C1"/>
<dbReference type="STRING" id="200378.SAMN05216553_11743"/>
<dbReference type="Gene3D" id="1.10.260.40">
    <property type="entry name" value="lambda repressor-like DNA-binding domains"/>
    <property type="match status" value="1"/>
</dbReference>